<protein>
    <submittedName>
        <fullName evidence="2">Uncharacterized protein</fullName>
    </submittedName>
</protein>
<evidence type="ECO:0000313" key="3">
    <source>
        <dbReference type="Proteomes" id="UP000828390"/>
    </source>
</evidence>
<gene>
    <name evidence="2" type="ORF">DPMN_125092</name>
</gene>
<sequence length="63" mass="6846">MSGVNGAQTGTPPGSLPMGLPPAHLMGRTEHELLQSDLYRRAYQDPALAQQVTMPTRVLRVEC</sequence>
<dbReference type="AlphaFoldDB" id="A0A9D4JWU3"/>
<dbReference type="EMBL" id="JAIWYP010000005">
    <property type="protein sequence ID" value="KAH3823293.1"/>
    <property type="molecule type" value="Genomic_DNA"/>
</dbReference>
<comment type="caution">
    <text evidence="2">The sequence shown here is derived from an EMBL/GenBank/DDBJ whole genome shotgun (WGS) entry which is preliminary data.</text>
</comment>
<reference evidence="2" key="1">
    <citation type="journal article" date="2019" name="bioRxiv">
        <title>The Genome of the Zebra Mussel, Dreissena polymorpha: A Resource for Invasive Species Research.</title>
        <authorList>
            <person name="McCartney M.A."/>
            <person name="Auch B."/>
            <person name="Kono T."/>
            <person name="Mallez S."/>
            <person name="Zhang Y."/>
            <person name="Obille A."/>
            <person name="Becker A."/>
            <person name="Abrahante J.E."/>
            <person name="Garbe J."/>
            <person name="Badalamenti J.P."/>
            <person name="Herman A."/>
            <person name="Mangelson H."/>
            <person name="Liachko I."/>
            <person name="Sullivan S."/>
            <person name="Sone E.D."/>
            <person name="Koren S."/>
            <person name="Silverstein K.A.T."/>
            <person name="Beckman K.B."/>
            <person name="Gohl D.M."/>
        </authorList>
    </citation>
    <scope>NUCLEOTIDE SEQUENCE</scope>
    <source>
        <strain evidence="2">Duluth1</strain>
        <tissue evidence="2">Whole animal</tissue>
    </source>
</reference>
<feature type="compositionally biased region" description="Polar residues" evidence="1">
    <location>
        <begin position="1"/>
        <end position="12"/>
    </location>
</feature>
<evidence type="ECO:0000256" key="1">
    <source>
        <dbReference type="SAM" id="MobiDB-lite"/>
    </source>
</evidence>
<keyword evidence="3" id="KW-1185">Reference proteome</keyword>
<dbReference type="Proteomes" id="UP000828390">
    <property type="component" value="Unassembled WGS sequence"/>
</dbReference>
<name>A0A9D4JWU3_DREPO</name>
<reference evidence="2" key="2">
    <citation type="submission" date="2020-11" db="EMBL/GenBank/DDBJ databases">
        <authorList>
            <person name="McCartney M.A."/>
            <person name="Auch B."/>
            <person name="Kono T."/>
            <person name="Mallez S."/>
            <person name="Becker A."/>
            <person name="Gohl D.M."/>
            <person name="Silverstein K.A.T."/>
            <person name="Koren S."/>
            <person name="Bechman K.B."/>
            <person name="Herman A."/>
            <person name="Abrahante J.E."/>
            <person name="Garbe J."/>
        </authorList>
    </citation>
    <scope>NUCLEOTIDE SEQUENCE</scope>
    <source>
        <strain evidence="2">Duluth1</strain>
        <tissue evidence="2">Whole animal</tissue>
    </source>
</reference>
<proteinExistence type="predicted"/>
<organism evidence="2 3">
    <name type="scientific">Dreissena polymorpha</name>
    <name type="common">Zebra mussel</name>
    <name type="synonym">Mytilus polymorpha</name>
    <dbReference type="NCBI Taxonomy" id="45954"/>
    <lineage>
        <taxon>Eukaryota</taxon>
        <taxon>Metazoa</taxon>
        <taxon>Spiralia</taxon>
        <taxon>Lophotrochozoa</taxon>
        <taxon>Mollusca</taxon>
        <taxon>Bivalvia</taxon>
        <taxon>Autobranchia</taxon>
        <taxon>Heteroconchia</taxon>
        <taxon>Euheterodonta</taxon>
        <taxon>Imparidentia</taxon>
        <taxon>Neoheterodontei</taxon>
        <taxon>Myida</taxon>
        <taxon>Dreissenoidea</taxon>
        <taxon>Dreissenidae</taxon>
        <taxon>Dreissena</taxon>
    </lineage>
</organism>
<evidence type="ECO:0000313" key="2">
    <source>
        <dbReference type="EMBL" id="KAH3823293.1"/>
    </source>
</evidence>
<feature type="region of interest" description="Disordered" evidence="1">
    <location>
        <begin position="1"/>
        <end position="29"/>
    </location>
</feature>
<accession>A0A9D4JWU3</accession>